<dbReference type="Pfam" id="PF01510">
    <property type="entry name" value="Amidase_2"/>
    <property type="match status" value="1"/>
</dbReference>
<dbReference type="SUPFAM" id="SSF55846">
    <property type="entry name" value="N-acetylmuramoyl-L-alanine amidase-like"/>
    <property type="match status" value="1"/>
</dbReference>
<reference evidence="2 3" key="1">
    <citation type="submission" date="2023-08" db="EMBL/GenBank/DDBJ databases">
        <authorList>
            <person name="Park J.-S."/>
        </authorList>
    </citation>
    <scope>NUCLEOTIDE SEQUENCE [LARGE SCALE GENOMIC DNA]</scope>
    <source>
        <strain evidence="2 3">2205BS29-5</strain>
    </source>
</reference>
<accession>A0ABT9JDN3</accession>
<dbReference type="CDD" id="cd06583">
    <property type="entry name" value="PGRP"/>
    <property type="match status" value="1"/>
</dbReference>
<evidence type="ECO:0000313" key="3">
    <source>
        <dbReference type="Proteomes" id="UP001224997"/>
    </source>
</evidence>
<keyword evidence="2" id="KW-0378">Hydrolase</keyword>
<evidence type="ECO:0000259" key="1">
    <source>
        <dbReference type="Pfam" id="PF01510"/>
    </source>
</evidence>
<sequence>MFYRFQKPARPVSRVFLHCSASDRPEHDSAAVIDAWHKANGWAGIGYHYFIRKDGTLESGRDLNKVPAAQGGHNTGTIAICLHGLEISKFTPAQFASLRGLCIQINRAYAGNVTFHGHCEVSPKSCPVFTYEDVLGIDAEGKMPLVRDVTVPRFPFRTSILTISRC</sequence>
<evidence type="ECO:0000313" key="2">
    <source>
        <dbReference type="EMBL" id="MDP5307912.1"/>
    </source>
</evidence>
<dbReference type="RefSeq" id="WP_305963762.1">
    <property type="nucleotide sequence ID" value="NZ_JAVAMQ010000011.1"/>
</dbReference>
<dbReference type="InterPro" id="IPR002502">
    <property type="entry name" value="Amidase_domain"/>
</dbReference>
<dbReference type="Gene3D" id="3.40.80.10">
    <property type="entry name" value="Peptidoglycan recognition protein-like"/>
    <property type="match status" value="1"/>
</dbReference>
<gene>
    <name evidence="2" type="ORF">Q5Y72_12525</name>
</gene>
<comment type="caution">
    <text evidence="2">The sequence shown here is derived from an EMBL/GenBank/DDBJ whole genome shotgun (WGS) entry which is preliminary data.</text>
</comment>
<dbReference type="EC" id="3.5.1.28" evidence="2"/>
<dbReference type="InterPro" id="IPR036505">
    <property type="entry name" value="Amidase/PGRP_sf"/>
</dbReference>
<keyword evidence="3" id="KW-1185">Reference proteome</keyword>
<dbReference type="GO" id="GO:0008745">
    <property type="term" value="F:N-acetylmuramoyl-L-alanine amidase activity"/>
    <property type="evidence" value="ECO:0007669"/>
    <property type="project" value="UniProtKB-EC"/>
</dbReference>
<organism evidence="2 3">
    <name type="scientific">Paracoccus spongiarum</name>
    <dbReference type="NCBI Taxonomy" id="3064387"/>
    <lineage>
        <taxon>Bacteria</taxon>
        <taxon>Pseudomonadati</taxon>
        <taxon>Pseudomonadota</taxon>
        <taxon>Alphaproteobacteria</taxon>
        <taxon>Rhodobacterales</taxon>
        <taxon>Paracoccaceae</taxon>
        <taxon>Paracoccus</taxon>
    </lineage>
</organism>
<name>A0ABT9JDN3_9RHOB</name>
<proteinExistence type="predicted"/>
<dbReference type="EMBL" id="JAVAMQ010000011">
    <property type="protein sequence ID" value="MDP5307912.1"/>
    <property type="molecule type" value="Genomic_DNA"/>
</dbReference>
<dbReference type="Proteomes" id="UP001224997">
    <property type="component" value="Unassembled WGS sequence"/>
</dbReference>
<feature type="domain" description="N-acetylmuramoyl-L-alanine amidase" evidence="1">
    <location>
        <begin position="9"/>
        <end position="127"/>
    </location>
</feature>
<protein>
    <submittedName>
        <fullName evidence="2">N-acetylmuramoyl-L-alanine amidase</fullName>
        <ecNumber evidence="2">3.5.1.28</ecNumber>
    </submittedName>
</protein>